<dbReference type="Proteomes" id="UP000507245">
    <property type="component" value="Unassembled WGS sequence"/>
</dbReference>
<evidence type="ECO:0000313" key="2">
    <source>
        <dbReference type="EMBL" id="CAB4293950.1"/>
    </source>
</evidence>
<gene>
    <name evidence="2" type="ORF">ORAREDHAP_LOCUS3410</name>
</gene>
<name>A0A6J5VX69_PRUAR</name>
<reference evidence="3" key="1">
    <citation type="journal article" date="2020" name="Genome Biol.">
        <title>Gamete binning: chromosome-level and haplotype-resolved genome assembly enabled by high-throughput single-cell sequencing of gamete genomes.</title>
        <authorList>
            <person name="Campoy J.A."/>
            <person name="Sun H."/>
            <person name="Goel M."/>
            <person name="Jiao W.-B."/>
            <person name="Folz-Donahue K."/>
            <person name="Wang N."/>
            <person name="Rubio M."/>
            <person name="Liu C."/>
            <person name="Kukat C."/>
            <person name="Ruiz D."/>
            <person name="Huettel B."/>
            <person name="Schneeberger K."/>
        </authorList>
    </citation>
    <scope>NUCLEOTIDE SEQUENCE [LARGE SCALE GENOMIC DNA]</scope>
    <source>
        <strain evidence="3">cv. Rojo Pasion</strain>
    </source>
</reference>
<feature type="region of interest" description="Disordered" evidence="1">
    <location>
        <begin position="1"/>
        <end position="23"/>
    </location>
</feature>
<feature type="region of interest" description="Disordered" evidence="1">
    <location>
        <begin position="92"/>
        <end position="113"/>
    </location>
</feature>
<feature type="compositionally biased region" description="Basic and acidic residues" evidence="1">
    <location>
        <begin position="1"/>
        <end position="10"/>
    </location>
</feature>
<sequence>MEGNRGDQDAYKGPTNTCMTNHRDEVHKVNPSFEKFIDKGPPIVDVVEDSSAGFGPRNMVVSRKYVKKNASTILDLRYSNMKNGKMVSVSGMETSMSGMSVGGKRKLGELGKS</sequence>
<organism evidence="2 3">
    <name type="scientific">Prunus armeniaca</name>
    <name type="common">Apricot</name>
    <name type="synonym">Armeniaca vulgaris</name>
    <dbReference type="NCBI Taxonomy" id="36596"/>
    <lineage>
        <taxon>Eukaryota</taxon>
        <taxon>Viridiplantae</taxon>
        <taxon>Streptophyta</taxon>
        <taxon>Embryophyta</taxon>
        <taxon>Tracheophyta</taxon>
        <taxon>Spermatophyta</taxon>
        <taxon>Magnoliopsida</taxon>
        <taxon>eudicotyledons</taxon>
        <taxon>Gunneridae</taxon>
        <taxon>Pentapetalae</taxon>
        <taxon>rosids</taxon>
        <taxon>fabids</taxon>
        <taxon>Rosales</taxon>
        <taxon>Rosaceae</taxon>
        <taxon>Amygdaloideae</taxon>
        <taxon>Amygdaleae</taxon>
        <taxon>Prunus</taxon>
    </lineage>
</organism>
<dbReference type="EMBL" id="CAEKKB010000001">
    <property type="protein sequence ID" value="CAB4293950.1"/>
    <property type="molecule type" value="Genomic_DNA"/>
</dbReference>
<evidence type="ECO:0000313" key="3">
    <source>
        <dbReference type="Proteomes" id="UP000507245"/>
    </source>
</evidence>
<keyword evidence="3" id="KW-1185">Reference proteome</keyword>
<proteinExistence type="predicted"/>
<accession>A0A6J5VX69</accession>
<evidence type="ECO:0000256" key="1">
    <source>
        <dbReference type="SAM" id="MobiDB-lite"/>
    </source>
</evidence>
<protein>
    <submittedName>
        <fullName evidence="2">Uncharacterized protein</fullName>
    </submittedName>
</protein>
<dbReference type="AlphaFoldDB" id="A0A6J5VX69"/>